<organism evidence="7 8">
    <name type="scientific">Vescimonas fastidiosa</name>
    <dbReference type="NCBI Taxonomy" id="2714353"/>
    <lineage>
        <taxon>Bacteria</taxon>
        <taxon>Bacillati</taxon>
        <taxon>Bacillota</taxon>
        <taxon>Clostridia</taxon>
        <taxon>Eubacteriales</taxon>
        <taxon>Oscillospiraceae</taxon>
        <taxon>Vescimonas</taxon>
    </lineage>
</organism>
<feature type="transmembrane region" description="Helical" evidence="6">
    <location>
        <begin position="243"/>
        <end position="261"/>
    </location>
</feature>
<evidence type="ECO:0000256" key="3">
    <source>
        <dbReference type="ARBA" id="ARBA00022692"/>
    </source>
</evidence>
<protein>
    <submittedName>
        <fullName evidence="7">ABC transporter permease</fullName>
    </submittedName>
</protein>
<feature type="transmembrane region" description="Helical" evidence="6">
    <location>
        <begin position="184"/>
        <end position="206"/>
    </location>
</feature>
<evidence type="ECO:0000256" key="5">
    <source>
        <dbReference type="ARBA" id="ARBA00023136"/>
    </source>
</evidence>
<evidence type="ECO:0000313" key="8">
    <source>
        <dbReference type="Proteomes" id="UP000681343"/>
    </source>
</evidence>
<dbReference type="InterPro" id="IPR001851">
    <property type="entry name" value="ABC_transp_permease"/>
</dbReference>
<dbReference type="RefSeq" id="WP_212821583.1">
    <property type="nucleotide sequence ID" value="NZ_AP023416.1"/>
</dbReference>
<keyword evidence="5 6" id="KW-0472">Membrane</keyword>
<geneLocation type="plasmid" evidence="7 8">
    <name>pMM35_01</name>
</geneLocation>
<dbReference type="PANTHER" id="PTHR32196">
    <property type="entry name" value="ABC TRANSPORTER PERMEASE PROTEIN YPHD-RELATED-RELATED"/>
    <property type="match status" value="1"/>
</dbReference>
<feature type="transmembrane region" description="Helical" evidence="6">
    <location>
        <begin position="212"/>
        <end position="234"/>
    </location>
</feature>
<keyword evidence="3 6" id="KW-0812">Transmembrane</keyword>
<evidence type="ECO:0000256" key="4">
    <source>
        <dbReference type="ARBA" id="ARBA00022989"/>
    </source>
</evidence>
<feature type="transmembrane region" description="Helical" evidence="6">
    <location>
        <begin position="88"/>
        <end position="112"/>
    </location>
</feature>
<feature type="transmembrane region" description="Helical" evidence="6">
    <location>
        <begin position="60"/>
        <end position="79"/>
    </location>
</feature>
<dbReference type="Pfam" id="PF02653">
    <property type="entry name" value="BPD_transp_2"/>
    <property type="match status" value="1"/>
</dbReference>
<dbReference type="AlphaFoldDB" id="A0A810Q509"/>
<keyword evidence="2" id="KW-1003">Cell membrane</keyword>
<evidence type="ECO:0000256" key="6">
    <source>
        <dbReference type="SAM" id="Phobius"/>
    </source>
</evidence>
<evidence type="ECO:0000256" key="2">
    <source>
        <dbReference type="ARBA" id="ARBA00022475"/>
    </source>
</evidence>
<dbReference type="GO" id="GO:0022857">
    <property type="term" value="F:transmembrane transporter activity"/>
    <property type="evidence" value="ECO:0007669"/>
    <property type="project" value="InterPro"/>
</dbReference>
<keyword evidence="4 6" id="KW-1133">Transmembrane helix</keyword>
<accession>A0A810Q509</accession>
<reference evidence="7" key="1">
    <citation type="submission" date="2020-09" db="EMBL/GenBank/DDBJ databases">
        <title>New species isolated from human feces.</title>
        <authorList>
            <person name="Kitahara M."/>
            <person name="Shigeno Y."/>
            <person name="Shime M."/>
            <person name="Matsumoto Y."/>
            <person name="Nakamura S."/>
            <person name="Motooka D."/>
            <person name="Fukuoka S."/>
            <person name="Nishikawa H."/>
            <person name="Benno Y."/>
        </authorList>
    </citation>
    <scope>NUCLEOTIDE SEQUENCE</scope>
    <source>
        <strain evidence="7">MM35</strain>
        <plasmid evidence="7">pMM35_01</plasmid>
    </source>
</reference>
<name>A0A810Q509_9FIRM</name>
<proteinExistence type="predicted"/>
<feature type="transmembrane region" description="Helical" evidence="6">
    <location>
        <begin position="6"/>
        <end position="26"/>
    </location>
</feature>
<dbReference type="Proteomes" id="UP000681343">
    <property type="component" value="Plasmid pMM35_01"/>
</dbReference>
<dbReference type="GO" id="GO:0005886">
    <property type="term" value="C:plasma membrane"/>
    <property type="evidence" value="ECO:0007669"/>
    <property type="project" value="UniProtKB-SubCell"/>
</dbReference>
<dbReference type="KEGG" id="vfa:MM35RIKEN_19750"/>
<keyword evidence="8" id="KW-1185">Reference proteome</keyword>
<gene>
    <name evidence="7" type="ORF">MM35RIKEN_19750</name>
</gene>
<evidence type="ECO:0000256" key="1">
    <source>
        <dbReference type="ARBA" id="ARBA00004651"/>
    </source>
</evidence>
<keyword evidence="7" id="KW-0614">Plasmid</keyword>
<feature type="transmembrane region" description="Helical" evidence="6">
    <location>
        <begin position="137"/>
        <end position="157"/>
    </location>
</feature>
<comment type="subcellular location">
    <subcellularLocation>
        <location evidence="1">Cell membrane</location>
        <topology evidence="1">Multi-pass membrane protein</topology>
    </subcellularLocation>
</comment>
<feature type="transmembrane region" description="Helical" evidence="6">
    <location>
        <begin position="267"/>
        <end position="287"/>
    </location>
</feature>
<dbReference type="PANTHER" id="PTHR32196:SF69">
    <property type="entry name" value="BRANCHED-CHAIN AMINO ACID TRANSPORT SYSTEM, PERMEASE PROTEIN"/>
    <property type="match status" value="1"/>
</dbReference>
<dbReference type="CDD" id="cd06574">
    <property type="entry name" value="TM_PBP1_branched-chain-AA_like"/>
    <property type="match status" value="1"/>
</dbReference>
<sequence>MNILSLVQTALELGLICSLTVLALFLSYSMLNVCDLSTDGCFTLGAAVGATVAIAGHPYLAILAAMAAGVLSGFITALLQTKMGIDSLLAGIIVNTGLYSINIAVMGGSSLLNMNKTETVFTKARALLQGTVLSEQYKLLVAIIAVAAVVVFLTLFLRTRLGLAIRATGDNPDMVRSSSINPTFTTIVGLCVANAFTGLSGCLLAQSQKSVSIDIGTGMVTIALASLLMGQVLLGKGSIFKRAMGMVVGAFAFRLVYTIALRLDMPAFMLKLVSSVIVVLAIATPYFKKQLPMLRRRMAARKEARRYAED</sequence>
<dbReference type="EMBL" id="AP023416">
    <property type="protein sequence ID" value="BCK79783.1"/>
    <property type="molecule type" value="Genomic_DNA"/>
</dbReference>
<evidence type="ECO:0000313" key="7">
    <source>
        <dbReference type="EMBL" id="BCK79783.1"/>
    </source>
</evidence>